<dbReference type="STRING" id="29343.CCDG5_0665"/>
<evidence type="ECO:0000256" key="9">
    <source>
        <dbReference type="SAM" id="Phobius"/>
    </source>
</evidence>
<dbReference type="HOGENOM" id="CLU_020473_6_1_9"/>
<dbReference type="EMBL" id="LM995447">
    <property type="protein sequence ID" value="CDZ23794.1"/>
    <property type="molecule type" value="Genomic_DNA"/>
</dbReference>
<dbReference type="KEGG" id="ccel:CCDG5_0665"/>
<dbReference type="Pfam" id="PF06580">
    <property type="entry name" value="His_kinase"/>
    <property type="match status" value="1"/>
</dbReference>
<dbReference type="PATRIC" id="fig|29343.3.peg.697"/>
<organism evidence="11 12">
    <name type="scientific">[Clostridium] cellulosi</name>
    <dbReference type="NCBI Taxonomy" id="29343"/>
    <lineage>
        <taxon>Bacteria</taxon>
        <taxon>Bacillati</taxon>
        <taxon>Bacillota</taxon>
        <taxon>Clostridia</taxon>
        <taxon>Eubacteriales</taxon>
        <taxon>Oscillospiraceae</taxon>
        <taxon>Oscillospiraceae incertae sedis</taxon>
    </lineage>
</organism>
<feature type="transmembrane region" description="Helical" evidence="9">
    <location>
        <begin position="295"/>
        <end position="319"/>
    </location>
</feature>
<dbReference type="SUPFAM" id="SSF55874">
    <property type="entry name" value="ATPase domain of HSP90 chaperone/DNA topoisomerase II/histidine kinase"/>
    <property type="match status" value="1"/>
</dbReference>
<protein>
    <submittedName>
        <fullName evidence="11">Putative signal transduction protein with a C-terminal ATPase domain</fullName>
    </submittedName>
</protein>
<keyword evidence="7 9" id="KW-1133">Transmembrane helix</keyword>
<proteinExistence type="predicted"/>
<evidence type="ECO:0000256" key="2">
    <source>
        <dbReference type="ARBA" id="ARBA00022475"/>
    </source>
</evidence>
<dbReference type="PANTHER" id="PTHR34220:SF7">
    <property type="entry name" value="SENSOR HISTIDINE KINASE YPDA"/>
    <property type="match status" value="1"/>
</dbReference>
<evidence type="ECO:0000256" key="1">
    <source>
        <dbReference type="ARBA" id="ARBA00004651"/>
    </source>
</evidence>
<keyword evidence="8 9" id="KW-0472">Membrane</keyword>
<keyword evidence="5 9" id="KW-0812">Transmembrane</keyword>
<dbReference type="InterPro" id="IPR003660">
    <property type="entry name" value="HAMP_dom"/>
</dbReference>
<feature type="transmembrane region" description="Helical" evidence="9">
    <location>
        <begin position="12"/>
        <end position="33"/>
    </location>
</feature>
<dbReference type="Proteomes" id="UP000032431">
    <property type="component" value="Chromosome I"/>
</dbReference>
<dbReference type="InterPro" id="IPR036890">
    <property type="entry name" value="HATPase_C_sf"/>
</dbReference>
<evidence type="ECO:0000256" key="5">
    <source>
        <dbReference type="ARBA" id="ARBA00022692"/>
    </source>
</evidence>
<sequence>MRKKRFFPLQIKILLLSLFVVIIPITTFGIISFNQTSQIMQQKISLSNMNTVEQIGNNIEFIVQNVHDISLYLIQNENVRTYFHLQGNESIDTIYHNKLKIESDLQQLISPKIFIDSIYIKGVNNLELNTADHRNELSPNTVSRSAELYGKPIWYLDTVYDYKNRPIKVLSMVRSIYDTSNITRKLAVMKINVNADAFYNIYKDKMIVESDEFFVLDNNDTIISATSSNKVGDTFDYSMFSKSRLNSDMGYFQIKFKGLVYLVTYYKFGNNGWKIINIVPLKQLLKDNTKVQDDLIITIIICFAVCTAIITFFSGRILARLKKLSKLMGKVENEDFDVYIEPKGNDEITRLYHSFNRMSAKLKELIQKVYSVQLKQREAELMALQAQINPHFLYNTLDNIYWMGRMEKAFETSKMVQALSKLFRQSLNNGEETTKVRNEIEHIKNYIIIQQIRYKDKITFSLNVEDDTLEYFTIKFVLQPLVENAIVHGRRDQDKCGMIDISVFKENGKLLFKVEDNGVGVDLDEINRLLEEPDGKRGMAIKNVNDRIQLFFGDEYGLKFIKKENGTTVIVTQPLIEEGKQ</sequence>
<dbReference type="InterPro" id="IPR003594">
    <property type="entry name" value="HATPase_dom"/>
</dbReference>
<keyword evidence="4" id="KW-0808">Transferase</keyword>
<accession>A0A078KRP1</accession>
<dbReference type="SMART" id="SM00387">
    <property type="entry name" value="HATPase_c"/>
    <property type="match status" value="1"/>
</dbReference>
<evidence type="ECO:0000256" key="6">
    <source>
        <dbReference type="ARBA" id="ARBA00022777"/>
    </source>
</evidence>
<dbReference type="CDD" id="cd06225">
    <property type="entry name" value="HAMP"/>
    <property type="match status" value="1"/>
</dbReference>
<dbReference type="Pfam" id="PF02518">
    <property type="entry name" value="HATPase_c"/>
    <property type="match status" value="1"/>
</dbReference>
<dbReference type="Gene3D" id="1.10.8.500">
    <property type="entry name" value="HAMP domain in histidine kinase"/>
    <property type="match status" value="1"/>
</dbReference>
<keyword evidence="2" id="KW-1003">Cell membrane</keyword>
<dbReference type="SUPFAM" id="SSF158472">
    <property type="entry name" value="HAMP domain-like"/>
    <property type="match status" value="1"/>
</dbReference>
<dbReference type="SMART" id="SM00304">
    <property type="entry name" value="HAMP"/>
    <property type="match status" value="1"/>
</dbReference>
<dbReference type="PROSITE" id="PS50885">
    <property type="entry name" value="HAMP"/>
    <property type="match status" value="1"/>
</dbReference>
<reference evidence="12" key="1">
    <citation type="submission" date="2014-07" db="EMBL/GenBank/DDBJ databases">
        <authorList>
            <person name="Wibberg D."/>
        </authorList>
    </citation>
    <scope>NUCLEOTIDE SEQUENCE [LARGE SCALE GENOMIC DNA]</scope>
    <source>
        <strain evidence="12">DG5</strain>
    </source>
</reference>
<dbReference type="GO" id="GO:0005886">
    <property type="term" value="C:plasma membrane"/>
    <property type="evidence" value="ECO:0007669"/>
    <property type="project" value="UniProtKB-SubCell"/>
</dbReference>
<dbReference type="Pfam" id="PF00672">
    <property type="entry name" value="HAMP"/>
    <property type="match status" value="1"/>
</dbReference>
<dbReference type="OrthoDB" id="138378at2"/>
<dbReference type="PANTHER" id="PTHR34220">
    <property type="entry name" value="SENSOR HISTIDINE KINASE YPDA"/>
    <property type="match status" value="1"/>
</dbReference>
<name>A0A078KRP1_9FIRM</name>
<evidence type="ECO:0000256" key="8">
    <source>
        <dbReference type="ARBA" id="ARBA00023136"/>
    </source>
</evidence>
<evidence type="ECO:0000256" key="3">
    <source>
        <dbReference type="ARBA" id="ARBA00022553"/>
    </source>
</evidence>
<evidence type="ECO:0000256" key="4">
    <source>
        <dbReference type="ARBA" id="ARBA00022679"/>
    </source>
</evidence>
<dbReference type="InterPro" id="IPR010559">
    <property type="entry name" value="Sig_transdc_His_kin_internal"/>
</dbReference>
<dbReference type="Gene3D" id="3.30.450.20">
    <property type="entry name" value="PAS domain"/>
    <property type="match status" value="1"/>
</dbReference>
<keyword evidence="6" id="KW-0418">Kinase</keyword>
<feature type="domain" description="HAMP" evidence="10">
    <location>
        <begin position="315"/>
        <end position="367"/>
    </location>
</feature>
<evidence type="ECO:0000313" key="11">
    <source>
        <dbReference type="EMBL" id="CDZ23794.1"/>
    </source>
</evidence>
<keyword evidence="3" id="KW-0597">Phosphoprotein</keyword>
<dbReference type="InterPro" id="IPR050640">
    <property type="entry name" value="Bact_2-comp_sensor_kinase"/>
</dbReference>
<dbReference type="Gene3D" id="3.30.565.10">
    <property type="entry name" value="Histidine kinase-like ATPase, C-terminal domain"/>
    <property type="match status" value="1"/>
</dbReference>
<evidence type="ECO:0000256" key="7">
    <source>
        <dbReference type="ARBA" id="ARBA00022989"/>
    </source>
</evidence>
<keyword evidence="12" id="KW-1185">Reference proteome</keyword>
<gene>
    <name evidence="11" type="ORF">CCDG5_0665</name>
</gene>
<evidence type="ECO:0000259" key="10">
    <source>
        <dbReference type="PROSITE" id="PS50885"/>
    </source>
</evidence>
<comment type="subcellular location">
    <subcellularLocation>
        <location evidence="1">Cell membrane</location>
        <topology evidence="1">Multi-pass membrane protein</topology>
    </subcellularLocation>
</comment>
<evidence type="ECO:0000313" key="12">
    <source>
        <dbReference type="Proteomes" id="UP000032431"/>
    </source>
</evidence>
<dbReference type="AlphaFoldDB" id="A0A078KRP1"/>
<dbReference type="GO" id="GO:0000155">
    <property type="term" value="F:phosphorelay sensor kinase activity"/>
    <property type="evidence" value="ECO:0007669"/>
    <property type="project" value="InterPro"/>
</dbReference>
<dbReference type="Pfam" id="PF02743">
    <property type="entry name" value="dCache_1"/>
    <property type="match status" value="1"/>
</dbReference>
<dbReference type="InterPro" id="IPR033479">
    <property type="entry name" value="dCache_1"/>
</dbReference>